<dbReference type="Proteomes" id="UP000016662">
    <property type="component" value="Unassembled WGS sequence"/>
</dbReference>
<comment type="caution">
    <text evidence="1">The sequence shown here is derived from an EMBL/GenBank/DDBJ whole genome shotgun (WGS) entry which is preliminary data.</text>
</comment>
<dbReference type="AlphaFoldDB" id="U2KWK3"/>
<evidence type="ECO:0000313" key="1">
    <source>
        <dbReference type="EMBL" id="ERJ96465.1"/>
    </source>
</evidence>
<dbReference type="EMBL" id="AWVF01000140">
    <property type="protein sequence ID" value="ERJ96465.1"/>
    <property type="molecule type" value="Genomic_DNA"/>
</dbReference>
<protein>
    <submittedName>
        <fullName evidence="1">Uncharacterized protein</fullName>
    </submittedName>
</protein>
<dbReference type="HOGENOM" id="CLU_3047687_0_0_9"/>
<sequence>MQIFRHIAQKSLAIRKVCLRNFYAICRPKNLTTHLTTSFARCFFKNDIFLLFYI</sequence>
<reference evidence="1 2" key="1">
    <citation type="submission" date="2013-07" db="EMBL/GenBank/DDBJ databases">
        <authorList>
            <person name="Weinstock G."/>
            <person name="Sodergren E."/>
            <person name="Wylie T."/>
            <person name="Fulton L."/>
            <person name="Fulton R."/>
            <person name="Fronick C."/>
            <person name="O'Laughlin M."/>
            <person name="Godfrey J."/>
            <person name="Miner T."/>
            <person name="Herter B."/>
            <person name="Appelbaum E."/>
            <person name="Cordes M."/>
            <person name="Lek S."/>
            <person name="Wollam A."/>
            <person name="Pepin K.H."/>
            <person name="Palsikar V.B."/>
            <person name="Mitreva M."/>
            <person name="Wilson R.K."/>
        </authorList>
    </citation>
    <scope>NUCLEOTIDE SEQUENCE [LARGE SCALE GENOMIC DNA]</scope>
    <source>
        <strain evidence="1 2">ATCC 27760</strain>
    </source>
</reference>
<proteinExistence type="predicted"/>
<accession>U2KWK3</accession>
<name>U2KWK3_9FIRM</name>
<keyword evidence="2" id="KW-1185">Reference proteome</keyword>
<organism evidence="1 2">
    <name type="scientific">Ruminococcus callidus ATCC 27760</name>
    <dbReference type="NCBI Taxonomy" id="411473"/>
    <lineage>
        <taxon>Bacteria</taxon>
        <taxon>Bacillati</taxon>
        <taxon>Bacillota</taxon>
        <taxon>Clostridia</taxon>
        <taxon>Eubacteriales</taxon>
        <taxon>Oscillospiraceae</taxon>
        <taxon>Ruminococcus</taxon>
    </lineage>
</organism>
<gene>
    <name evidence="1" type="ORF">RUMCAL_01169</name>
</gene>
<evidence type="ECO:0000313" key="2">
    <source>
        <dbReference type="Proteomes" id="UP000016662"/>
    </source>
</evidence>